<sequence>MKLLERIGYLNRQRWDRYRNRLISLSRPKERRQQLLAYSTNGYDHSKPGSLRELNLYTLVAGRCRKPSYLHGYSELGLEIYSGVVVTEKKGKLAATRNKGPINLRIMTMTFNGWGAMAISPMIFTHNGRALSKTIAGALSLIVRINYLRSPDLRKLRK</sequence>
<proteinExistence type="predicted"/>
<dbReference type="AlphaFoldDB" id="A0A8E2JAM1"/>
<protein>
    <submittedName>
        <fullName evidence="1">Uncharacterized protein</fullName>
    </submittedName>
</protein>
<dbReference type="Proteomes" id="UP000250266">
    <property type="component" value="Unassembled WGS sequence"/>
</dbReference>
<name>A0A8E2JAM1_9PEZI</name>
<keyword evidence="2" id="KW-1185">Reference proteome</keyword>
<accession>A0A8E2JAM1</accession>
<reference evidence="1 2" key="1">
    <citation type="journal article" date="2016" name="Nat. Commun.">
        <title>Ectomycorrhizal ecology is imprinted in the genome of the dominant symbiotic fungus Cenococcum geophilum.</title>
        <authorList>
            <consortium name="DOE Joint Genome Institute"/>
            <person name="Peter M."/>
            <person name="Kohler A."/>
            <person name="Ohm R.A."/>
            <person name="Kuo A."/>
            <person name="Krutzmann J."/>
            <person name="Morin E."/>
            <person name="Arend M."/>
            <person name="Barry K.W."/>
            <person name="Binder M."/>
            <person name="Choi C."/>
            <person name="Clum A."/>
            <person name="Copeland A."/>
            <person name="Grisel N."/>
            <person name="Haridas S."/>
            <person name="Kipfer T."/>
            <person name="LaButti K."/>
            <person name="Lindquist E."/>
            <person name="Lipzen A."/>
            <person name="Maire R."/>
            <person name="Meier B."/>
            <person name="Mihaltcheva S."/>
            <person name="Molinier V."/>
            <person name="Murat C."/>
            <person name="Poggeler S."/>
            <person name="Quandt C.A."/>
            <person name="Sperisen C."/>
            <person name="Tritt A."/>
            <person name="Tisserant E."/>
            <person name="Crous P.W."/>
            <person name="Henrissat B."/>
            <person name="Nehls U."/>
            <person name="Egli S."/>
            <person name="Spatafora J.W."/>
            <person name="Grigoriev I.V."/>
            <person name="Martin F.M."/>
        </authorList>
    </citation>
    <scope>NUCLEOTIDE SEQUENCE [LARGE SCALE GENOMIC DNA]</scope>
    <source>
        <strain evidence="1 2">CBS 459.81</strain>
    </source>
</reference>
<organism evidence="1 2">
    <name type="scientific">Lepidopterella palustris CBS 459.81</name>
    <dbReference type="NCBI Taxonomy" id="1314670"/>
    <lineage>
        <taxon>Eukaryota</taxon>
        <taxon>Fungi</taxon>
        <taxon>Dikarya</taxon>
        <taxon>Ascomycota</taxon>
        <taxon>Pezizomycotina</taxon>
        <taxon>Dothideomycetes</taxon>
        <taxon>Pleosporomycetidae</taxon>
        <taxon>Mytilinidiales</taxon>
        <taxon>Argynnaceae</taxon>
        <taxon>Lepidopterella</taxon>
    </lineage>
</organism>
<evidence type="ECO:0000313" key="2">
    <source>
        <dbReference type="Proteomes" id="UP000250266"/>
    </source>
</evidence>
<evidence type="ECO:0000313" key="1">
    <source>
        <dbReference type="EMBL" id="OCK75584.1"/>
    </source>
</evidence>
<dbReference type="EMBL" id="KV745298">
    <property type="protein sequence ID" value="OCK75584.1"/>
    <property type="molecule type" value="Genomic_DNA"/>
</dbReference>
<gene>
    <name evidence="1" type="ORF">K432DRAFT_465445</name>
</gene>